<keyword evidence="2" id="KW-0560">Oxidoreductase</keyword>
<dbReference type="GO" id="GO:0016491">
    <property type="term" value="F:oxidoreductase activity"/>
    <property type="evidence" value="ECO:0007669"/>
    <property type="project" value="UniProtKB-KW"/>
</dbReference>
<protein>
    <submittedName>
        <fullName evidence="4">SDR family NAD(P)-dependent oxidoreductase</fullName>
    </submittedName>
</protein>
<proteinExistence type="inferred from homology"/>
<sequence>MSRAFTGKRFWLVGASEGLGRALAKALSDEGAHLVLSARSETRLMELANTLPHARALALDVTDADSIAAAARALPQIDGVIFNAGAYEPMKAQDWDSAVALKMNDVNYGGALRVIGAVLPDMLQRDAGDITLIGSLSAYHGLPAAVGYGPSKAALRSLAETLRFDLRGTGVVVRIVNPGFIKTRLTAKNSFKMPMLMQPKDAANRVLRAMKTTRFRHDFPRPFSWVIKALSYIPDWLIYRR</sequence>
<dbReference type="AlphaFoldDB" id="A0A844ALZ3"/>
<dbReference type="GO" id="GO:0016020">
    <property type="term" value="C:membrane"/>
    <property type="evidence" value="ECO:0007669"/>
    <property type="project" value="TreeGrafter"/>
</dbReference>
<dbReference type="InterPro" id="IPR036291">
    <property type="entry name" value="NAD(P)-bd_dom_sf"/>
</dbReference>
<evidence type="ECO:0000259" key="3">
    <source>
        <dbReference type="SMART" id="SM00822"/>
    </source>
</evidence>
<keyword evidence="5" id="KW-1185">Reference proteome</keyword>
<dbReference type="SMART" id="SM00822">
    <property type="entry name" value="PKS_KR"/>
    <property type="match status" value="1"/>
</dbReference>
<dbReference type="InterPro" id="IPR002347">
    <property type="entry name" value="SDR_fam"/>
</dbReference>
<dbReference type="Proteomes" id="UP000436694">
    <property type="component" value="Unassembled WGS sequence"/>
</dbReference>
<organism evidence="4 5">
    <name type="scientific">Tritonibacter aquimaris</name>
    <dbReference type="NCBI Taxonomy" id="2663379"/>
    <lineage>
        <taxon>Bacteria</taxon>
        <taxon>Pseudomonadati</taxon>
        <taxon>Pseudomonadota</taxon>
        <taxon>Alphaproteobacteria</taxon>
        <taxon>Rhodobacterales</taxon>
        <taxon>Paracoccaceae</taxon>
        <taxon>Tritonibacter</taxon>
    </lineage>
</organism>
<gene>
    <name evidence="4" type="ORF">GG681_11365</name>
</gene>
<feature type="domain" description="Ketoreductase" evidence="3">
    <location>
        <begin position="8"/>
        <end position="184"/>
    </location>
</feature>
<evidence type="ECO:0000256" key="1">
    <source>
        <dbReference type="ARBA" id="ARBA00006484"/>
    </source>
</evidence>
<evidence type="ECO:0000313" key="5">
    <source>
        <dbReference type="Proteomes" id="UP000436694"/>
    </source>
</evidence>
<reference evidence="4 5" key="1">
    <citation type="submission" date="2019-10" db="EMBL/GenBank/DDBJ databases">
        <title>Epibacterium sp. nov., isolated from seawater.</title>
        <authorList>
            <person name="Zhang X."/>
            <person name="Li N."/>
        </authorList>
    </citation>
    <scope>NUCLEOTIDE SEQUENCE [LARGE SCALE GENOMIC DNA]</scope>
    <source>
        <strain evidence="4 5">SM1969</strain>
    </source>
</reference>
<comment type="similarity">
    <text evidence="1">Belongs to the short-chain dehydrogenases/reductases (SDR) family.</text>
</comment>
<dbReference type="Pfam" id="PF00106">
    <property type="entry name" value="adh_short"/>
    <property type="match status" value="1"/>
</dbReference>
<dbReference type="EMBL" id="WIXK01000005">
    <property type="protein sequence ID" value="MQY43240.1"/>
    <property type="molecule type" value="Genomic_DNA"/>
</dbReference>
<evidence type="ECO:0000313" key="4">
    <source>
        <dbReference type="EMBL" id="MQY43240.1"/>
    </source>
</evidence>
<dbReference type="Gene3D" id="3.40.50.720">
    <property type="entry name" value="NAD(P)-binding Rossmann-like Domain"/>
    <property type="match status" value="1"/>
</dbReference>
<dbReference type="SUPFAM" id="SSF51735">
    <property type="entry name" value="NAD(P)-binding Rossmann-fold domains"/>
    <property type="match status" value="1"/>
</dbReference>
<dbReference type="RefSeq" id="WP_153548130.1">
    <property type="nucleotide sequence ID" value="NZ_WIXK01000005.1"/>
</dbReference>
<dbReference type="PRINTS" id="PR00081">
    <property type="entry name" value="GDHRDH"/>
</dbReference>
<dbReference type="InterPro" id="IPR057326">
    <property type="entry name" value="KR_dom"/>
</dbReference>
<comment type="caution">
    <text evidence="4">The sequence shown here is derived from an EMBL/GenBank/DDBJ whole genome shotgun (WGS) entry which is preliminary data.</text>
</comment>
<name>A0A844ALZ3_9RHOB</name>
<evidence type="ECO:0000256" key="2">
    <source>
        <dbReference type="ARBA" id="ARBA00023002"/>
    </source>
</evidence>
<accession>A0A844ALZ3</accession>
<dbReference type="PANTHER" id="PTHR44196">
    <property type="entry name" value="DEHYDROGENASE/REDUCTASE SDR FAMILY MEMBER 7B"/>
    <property type="match status" value="1"/>
</dbReference>
<dbReference type="PANTHER" id="PTHR44196:SF1">
    <property type="entry name" value="DEHYDROGENASE_REDUCTASE SDR FAMILY MEMBER 7B"/>
    <property type="match status" value="1"/>
</dbReference>